<evidence type="ECO:0000313" key="9">
    <source>
        <dbReference type="EMBL" id="SDI00179.1"/>
    </source>
</evidence>
<dbReference type="Pfam" id="PF02308">
    <property type="entry name" value="MgtC"/>
    <property type="match status" value="1"/>
</dbReference>
<keyword evidence="5 7" id="KW-1133">Transmembrane helix</keyword>
<sequence length="236" mass="26253">MIEIDYREVLIRLGIAVFAGGLIGYEREYKNRPAGFRTHILVCIGACVIALIQVTMNEEIIQRVLSDSRLKDILRADYGRLSAQVISGIGFLGAGTIIHTKGSIKGLTTAATLWLVACLGLAIGYGYYIISMAALVICVIVLISLKKIQDKLFHSGKNIKLEVEFTKKSKTIEFIDTYFDTKNIHVIDMDFIRGSGEGVKGCIYTLNLPKSLDILKVMRDLSYNDSILEIRKITED</sequence>
<keyword evidence="3" id="KW-1003">Cell membrane</keyword>
<dbReference type="RefSeq" id="WP_031573477.1">
    <property type="nucleotide sequence ID" value="NZ_FNDZ01000001.1"/>
</dbReference>
<dbReference type="PRINTS" id="PR01837">
    <property type="entry name" value="MGTCSAPBPROT"/>
</dbReference>
<gene>
    <name evidence="9" type="ORF">SAMN05421804_101432</name>
</gene>
<evidence type="ECO:0000313" key="10">
    <source>
        <dbReference type="Proteomes" id="UP000183255"/>
    </source>
</evidence>
<reference evidence="9 10" key="1">
    <citation type="submission" date="2016-10" db="EMBL/GenBank/DDBJ databases">
        <authorList>
            <person name="de Groot N.N."/>
        </authorList>
    </citation>
    <scope>NUCLEOTIDE SEQUENCE [LARGE SCALE GENOMIC DNA]</scope>
    <source>
        <strain evidence="9 10">CGMCC 1.5058</strain>
    </source>
</reference>
<comment type="similarity">
    <text evidence="2">Belongs to the MgtC/SapB family.</text>
</comment>
<feature type="transmembrane region" description="Helical" evidence="7">
    <location>
        <begin position="112"/>
        <end position="145"/>
    </location>
</feature>
<feature type="transmembrane region" description="Helical" evidence="7">
    <location>
        <begin position="9"/>
        <end position="25"/>
    </location>
</feature>
<evidence type="ECO:0000256" key="3">
    <source>
        <dbReference type="ARBA" id="ARBA00022475"/>
    </source>
</evidence>
<evidence type="ECO:0000256" key="1">
    <source>
        <dbReference type="ARBA" id="ARBA00004651"/>
    </source>
</evidence>
<keyword evidence="4 7" id="KW-0812">Transmembrane</keyword>
<feature type="transmembrane region" description="Helical" evidence="7">
    <location>
        <begin position="78"/>
        <end position="100"/>
    </location>
</feature>
<dbReference type="GO" id="GO:0005886">
    <property type="term" value="C:plasma membrane"/>
    <property type="evidence" value="ECO:0007669"/>
    <property type="project" value="UniProtKB-SubCell"/>
</dbReference>
<evidence type="ECO:0000256" key="5">
    <source>
        <dbReference type="ARBA" id="ARBA00022989"/>
    </source>
</evidence>
<dbReference type="EMBL" id="FNDZ01000001">
    <property type="protein sequence ID" value="SDI00179.1"/>
    <property type="molecule type" value="Genomic_DNA"/>
</dbReference>
<evidence type="ECO:0000256" key="6">
    <source>
        <dbReference type="ARBA" id="ARBA00023136"/>
    </source>
</evidence>
<name>A0A1G8H0P2_9CLOT</name>
<dbReference type="PANTHER" id="PTHR33778:SF1">
    <property type="entry name" value="MAGNESIUM TRANSPORTER YHID-RELATED"/>
    <property type="match status" value="1"/>
</dbReference>
<protein>
    <submittedName>
        <fullName evidence="9">Putative Mg2+ transporter-C (MgtC) family protein</fullName>
    </submittedName>
</protein>
<dbReference type="InterPro" id="IPR003416">
    <property type="entry name" value="MgtC/SapB/SrpB/YhiD_fam"/>
</dbReference>
<keyword evidence="6 7" id="KW-0472">Membrane</keyword>
<evidence type="ECO:0000256" key="4">
    <source>
        <dbReference type="ARBA" id="ARBA00022692"/>
    </source>
</evidence>
<feature type="domain" description="MgtC/SapB/SrpB/YhiD N-terminal" evidence="8">
    <location>
        <begin position="13"/>
        <end position="149"/>
    </location>
</feature>
<dbReference type="PANTHER" id="PTHR33778">
    <property type="entry name" value="PROTEIN MGTC"/>
    <property type="match status" value="1"/>
</dbReference>
<evidence type="ECO:0000256" key="2">
    <source>
        <dbReference type="ARBA" id="ARBA00009298"/>
    </source>
</evidence>
<evidence type="ECO:0000256" key="7">
    <source>
        <dbReference type="SAM" id="Phobius"/>
    </source>
</evidence>
<feature type="transmembrane region" description="Helical" evidence="7">
    <location>
        <begin position="37"/>
        <end position="57"/>
    </location>
</feature>
<dbReference type="Proteomes" id="UP000183255">
    <property type="component" value="Unassembled WGS sequence"/>
</dbReference>
<dbReference type="InterPro" id="IPR049177">
    <property type="entry name" value="MgtC_SapB_SrpB_YhiD_N"/>
</dbReference>
<proteinExistence type="inferred from homology"/>
<accession>A0A1G8H0P2</accession>
<evidence type="ECO:0000259" key="8">
    <source>
        <dbReference type="Pfam" id="PF02308"/>
    </source>
</evidence>
<comment type="subcellular location">
    <subcellularLocation>
        <location evidence="1">Cell membrane</location>
        <topology evidence="1">Multi-pass membrane protein</topology>
    </subcellularLocation>
</comment>
<dbReference type="AlphaFoldDB" id="A0A1G8H0P2"/>
<organism evidence="9 10">
    <name type="scientific">Proteiniclasticum ruminis</name>
    <dbReference type="NCBI Taxonomy" id="398199"/>
    <lineage>
        <taxon>Bacteria</taxon>
        <taxon>Bacillati</taxon>
        <taxon>Bacillota</taxon>
        <taxon>Clostridia</taxon>
        <taxon>Eubacteriales</taxon>
        <taxon>Clostridiaceae</taxon>
        <taxon>Proteiniclasticum</taxon>
    </lineage>
</organism>